<feature type="repeat" description="NHL" evidence="3">
    <location>
        <begin position="152"/>
        <end position="194"/>
    </location>
</feature>
<organism evidence="4 5">
    <name type="scientific">Haemaphysalis longicornis</name>
    <name type="common">Bush tick</name>
    <dbReference type="NCBI Taxonomy" id="44386"/>
    <lineage>
        <taxon>Eukaryota</taxon>
        <taxon>Metazoa</taxon>
        <taxon>Ecdysozoa</taxon>
        <taxon>Arthropoda</taxon>
        <taxon>Chelicerata</taxon>
        <taxon>Arachnida</taxon>
        <taxon>Acari</taxon>
        <taxon>Parasitiformes</taxon>
        <taxon>Ixodida</taxon>
        <taxon>Ixodoidea</taxon>
        <taxon>Ixodidae</taxon>
        <taxon>Haemaphysalinae</taxon>
        <taxon>Haemaphysalis</taxon>
    </lineage>
</organism>
<keyword evidence="2" id="KW-0862">Zinc</keyword>
<dbReference type="PANTHER" id="PTHR22599">
    <property type="entry name" value="MPS ONE BINDER KINASE ACTIVATOR-LIKE MOB"/>
    <property type="match status" value="1"/>
</dbReference>
<dbReference type="VEuPathDB" id="VectorBase:HLOH_042717"/>
<dbReference type="InterPro" id="IPR036703">
    <property type="entry name" value="MOB_kinase_act_sf"/>
</dbReference>
<dbReference type="Proteomes" id="UP000821853">
    <property type="component" value="Chromosome 1"/>
</dbReference>
<dbReference type="EMBL" id="JABSTR010000001">
    <property type="protein sequence ID" value="KAH9359825.1"/>
    <property type="molecule type" value="Genomic_DNA"/>
</dbReference>
<feature type="binding site" evidence="2">
    <location>
        <position position="525"/>
    </location>
    <ligand>
        <name>Zn(2+)</name>
        <dbReference type="ChEBI" id="CHEBI:29105"/>
    </ligand>
</feature>
<dbReference type="PROSITE" id="PS51125">
    <property type="entry name" value="NHL"/>
    <property type="match status" value="1"/>
</dbReference>
<dbReference type="AlphaFoldDB" id="A0A9J6FBW4"/>
<accession>A0A9J6FBW4</accession>
<evidence type="ECO:0000313" key="5">
    <source>
        <dbReference type="Proteomes" id="UP000821853"/>
    </source>
</evidence>
<dbReference type="Pfam" id="PF03637">
    <property type="entry name" value="Mob1_phocein"/>
    <property type="match status" value="2"/>
</dbReference>
<dbReference type="Pfam" id="PF01436">
    <property type="entry name" value="NHL"/>
    <property type="match status" value="1"/>
</dbReference>
<dbReference type="SMART" id="SM01388">
    <property type="entry name" value="Mob1_phocein"/>
    <property type="match status" value="1"/>
</dbReference>
<keyword evidence="2" id="KW-0479">Metal-binding</keyword>
<protein>
    <submittedName>
        <fullName evidence="4">Uncharacterized protein</fullName>
    </submittedName>
</protein>
<gene>
    <name evidence="4" type="ORF">HPB48_015709</name>
</gene>
<reference evidence="4 5" key="1">
    <citation type="journal article" date="2020" name="Cell">
        <title>Large-Scale Comparative Analyses of Tick Genomes Elucidate Their Genetic Diversity and Vector Capacities.</title>
        <authorList>
            <consortium name="Tick Genome and Microbiome Consortium (TIGMIC)"/>
            <person name="Jia N."/>
            <person name="Wang J."/>
            <person name="Shi W."/>
            <person name="Du L."/>
            <person name="Sun Y."/>
            <person name="Zhan W."/>
            <person name="Jiang J.F."/>
            <person name="Wang Q."/>
            <person name="Zhang B."/>
            <person name="Ji P."/>
            <person name="Bell-Sakyi L."/>
            <person name="Cui X.M."/>
            <person name="Yuan T.T."/>
            <person name="Jiang B.G."/>
            <person name="Yang W.F."/>
            <person name="Lam T.T."/>
            <person name="Chang Q.C."/>
            <person name="Ding S.J."/>
            <person name="Wang X.J."/>
            <person name="Zhu J.G."/>
            <person name="Ruan X.D."/>
            <person name="Zhao L."/>
            <person name="Wei J.T."/>
            <person name="Ye R.Z."/>
            <person name="Que T.C."/>
            <person name="Du C.H."/>
            <person name="Zhou Y.H."/>
            <person name="Cheng J.X."/>
            <person name="Dai P.F."/>
            <person name="Guo W.B."/>
            <person name="Han X.H."/>
            <person name="Huang E.J."/>
            <person name="Li L.F."/>
            <person name="Wei W."/>
            <person name="Gao Y.C."/>
            <person name="Liu J.Z."/>
            <person name="Shao H.Z."/>
            <person name="Wang X."/>
            <person name="Wang C.C."/>
            <person name="Yang T.C."/>
            <person name="Huo Q.B."/>
            <person name="Li W."/>
            <person name="Chen H.Y."/>
            <person name="Chen S.E."/>
            <person name="Zhou L.G."/>
            <person name="Ni X.B."/>
            <person name="Tian J.H."/>
            <person name="Sheng Y."/>
            <person name="Liu T."/>
            <person name="Pan Y.S."/>
            <person name="Xia L.Y."/>
            <person name="Li J."/>
            <person name="Zhao F."/>
            <person name="Cao W.C."/>
        </authorList>
    </citation>
    <scope>NUCLEOTIDE SEQUENCE [LARGE SCALE GENOMIC DNA]</scope>
    <source>
        <strain evidence="4">HaeL-2018</strain>
    </source>
</reference>
<keyword evidence="5" id="KW-1185">Reference proteome</keyword>
<dbReference type="SUPFAM" id="SSF101898">
    <property type="entry name" value="NHL repeat"/>
    <property type="match status" value="1"/>
</dbReference>
<dbReference type="Gene3D" id="2.120.10.30">
    <property type="entry name" value="TolB, C-terminal domain"/>
    <property type="match status" value="1"/>
</dbReference>
<comment type="caution">
    <text evidence="4">The sequence shown here is derived from an EMBL/GenBank/DDBJ whole genome shotgun (WGS) entry which is preliminary data.</text>
</comment>
<keyword evidence="1" id="KW-0677">Repeat</keyword>
<dbReference type="InterPro" id="IPR011042">
    <property type="entry name" value="6-blade_b-propeller_TolB-like"/>
</dbReference>
<dbReference type="OrthoDB" id="342730at2759"/>
<feature type="binding site" evidence="2">
    <location>
        <position position="530"/>
    </location>
    <ligand>
        <name>Zn(2+)</name>
        <dbReference type="ChEBI" id="CHEBI:29105"/>
    </ligand>
</feature>
<evidence type="ECO:0000256" key="2">
    <source>
        <dbReference type="PIRSR" id="PIRSR605301-1"/>
    </source>
</evidence>
<name>A0A9J6FBW4_HAELO</name>
<dbReference type="InterPro" id="IPR001258">
    <property type="entry name" value="NHL_repeat"/>
</dbReference>
<dbReference type="Gene3D" id="1.20.140.30">
    <property type="entry name" value="MOB kinase activator"/>
    <property type="match status" value="1"/>
</dbReference>
<evidence type="ECO:0000256" key="1">
    <source>
        <dbReference type="ARBA" id="ARBA00022737"/>
    </source>
</evidence>
<sequence>MESWERREEIFQDIQDFYGARMASIEALERMVRDGIEKANGFRTAVEQDGSGCAEALRLEQCLESAAAASAALPALSVAPQQGAGLHRGHTLHQDGAEPPHQWDLSELSLAWSISELGPHPSQSAGVGDAQQGPRMAPLTFRITRKIMTLYHKFGSREVVDGEFCEPSMVAVNFDGDLIVADSNNHRVQVFDQEGRFKFKFGQVGWGDVHTYFPSRVVVARARGDTIVIERATAHQVQVFQGSGRFERKVGSLEQQHPRAVVVDPLGRLVVDCRVTRVVIFDQSGNLLRKFVCSERLTFPNGVAVNEWEEIFASDNLAHCVKVFSYTNAYLRQMVGEGVTNFPVAVCLSSAAGTATPELPHPRAHAPVRPDEAGGGHAGLGQCAVGRHAARGRGAQRVGGREDGGLFQSDHPAVRNGDRVLHREQLRRRVGGQEYEYHWADGQMVKKPIKCSAPEYIDYAMTWVQDQLYDESLFPSKIGELSSCLLRPLLLSLLLTLSHAEVPFRWNFFSIAKTILERLLRVCAHIYHQHFSEVVQLGDEVHLNSSFKHFILFVQEFGLVDHHELTPLEEVIEKLTSKDRNPSR</sequence>
<dbReference type="InterPro" id="IPR005301">
    <property type="entry name" value="MOB_kinase_act_fam"/>
</dbReference>
<dbReference type="SUPFAM" id="SSF101152">
    <property type="entry name" value="Mob1/phocein"/>
    <property type="match status" value="1"/>
</dbReference>
<evidence type="ECO:0000256" key="3">
    <source>
        <dbReference type="PROSITE-ProRule" id="PRU00504"/>
    </source>
</evidence>
<evidence type="ECO:0000313" key="4">
    <source>
        <dbReference type="EMBL" id="KAH9359825.1"/>
    </source>
</evidence>
<proteinExistence type="predicted"/>